<evidence type="ECO:0000313" key="3">
    <source>
        <dbReference type="EMBL" id="RKP09590.1"/>
    </source>
</evidence>
<dbReference type="InterPro" id="IPR001214">
    <property type="entry name" value="SET_dom"/>
</dbReference>
<sequence length="268" mass="29104">MTRGNAKKGKQQQQQQQQQQAGKKHKERKKNKAEQFAPYAPVSSAAGAALPKNWPMPPAVFLAACTYVPASLRTLDVRLPAQAGIQEAGALLACTTRTCASVRIRGLTELGLTTHPAYPQRGLFAARDLPPRQLVLEYRGLVTLREAASSTSDYVLGFGDRLAIDADQCGNEARFVNDYRGVAARPNVEFREFIVGPISASNAASSSATEDASPTAEKQLPTAPTVPAHCVRMGVWTLDQPVKRGQELLVNYGKGYWRSRGLLRETVS</sequence>
<dbReference type="EMBL" id="KZ992502">
    <property type="protein sequence ID" value="RKP09590.1"/>
    <property type="molecule type" value="Genomic_DNA"/>
</dbReference>
<reference evidence="4" key="1">
    <citation type="journal article" date="2018" name="Nat. Microbiol.">
        <title>Leveraging single-cell genomics to expand the fungal tree of life.</title>
        <authorList>
            <person name="Ahrendt S.R."/>
            <person name="Quandt C.A."/>
            <person name="Ciobanu D."/>
            <person name="Clum A."/>
            <person name="Salamov A."/>
            <person name="Andreopoulos B."/>
            <person name="Cheng J.F."/>
            <person name="Woyke T."/>
            <person name="Pelin A."/>
            <person name="Henrissat B."/>
            <person name="Reynolds N.K."/>
            <person name="Benny G.L."/>
            <person name="Smith M.E."/>
            <person name="James T.Y."/>
            <person name="Grigoriev I.V."/>
        </authorList>
    </citation>
    <scope>NUCLEOTIDE SEQUENCE [LARGE SCALE GENOMIC DNA]</scope>
    <source>
        <strain evidence="4">RSA 1356</strain>
    </source>
</reference>
<name>A0A4P9XW06_9FUNG</name>
<dbReference type="Pfam" id="PF00856">
    <property type="entry name" value="SET"/>
    <property type="match status" value="1"/>
</dbReference>
<evidence type="ECO:0000259" key="2">
    <source>
        <dbReference type="Pfam" id="PF00856"/>
    </source>
</evidence>
<dbReference type="SUPFAM" id="SSF82199">
    <property type="entry name" value="SET domain"/>
    <property type="match status" value="1"/>
</dbReference>
<dbReference type="InterPro" id="IPR046341">
    <property type="entry name" value="SET_dom_sf"/>
</dbReference>
<accession>A0A4P9XW06</accession>
<keyword evidence="4" id="KW-1185">Reference proteome</keyword>
<gene>
    <name evidence="3" type="ORF">THASP1DRAFT_28623</name>
</gene>
<dbReference type="AlphaFoldDB" id="A0A4P9XW06"/>
<dbReference type="Gene3D" id="2.170.270.10">
    <property type="entry name" value="SET domain"/>
    <property type="match status" value="1"/>
</dbReference>
<protein>
    <recommendedName>
        <fullName evidence="2">SET domain-containing protein</fullName>
    </recommendedName>
</protein>
<dbReference type="OrthoDB" id="2017893at2759"/>
<feature type="domain" description="SET" evidence="2">
    <location>
        <begin position="121"/>
        <end position="253"/>
    </location>
</feature>
<dbReference type="Proteomes" id="UP000271241">
    <property type="component" value="Unassembled WGS sequence"/>
</dbReference>
<feature type="region of interest" description="Disordered" evidence="1">
    <location>
        <begin position="1"/>
        <end position="38"/>
    </location>
</feature>
<proteinExistence type="predicted"/>
<feature type="compositionally biased region" description="Low complexity" evidence="1">
    <location>
        <begin position="11"/>
        <end position="21"/>
    </location>
</feature>
<organism evidence="3 4">
    <name type="scientific">Thamnocephalis sphaerospora</name>
    <dbReference type="NCBI Taxonomy" id="78915"/>
    <lineage>
        <taxon>Eukaryota</taxon>
        <taxon>Fungi</taxon>
        <taxon>Fungi incertae sedis</taxon>
        <taxon>Zoopagomycota</taxon>
        <taxon>Zoopagomycotina</taxon>
        <taxon>Zoopagomycetes</taxon>
        <taxon>Zoopagales</taxon>
        <taxon>Sigmoideomycetaceae</taxon>
        <taxon>Thamnocephalis</taxon>
    </lineage>
</organism>
<evidence type="ECO:0000256" key="1">
    <source>
        <dbReference type="SAM" id="MobiDB-lite"/>
    </source>
</evidence>
<evidence type="ECO:0000313" key="4">
    <source>
        <dbReference type="Proteomes" id="UP000271241"/>
    </source>
</evidence>
<feature type="compositionally biased region" description="Basic residues" evidence="1">
    <location>
        <begin position="22"/>
        <end position="31"/>
    </location>
</feature>
<dbReference type="STRING" id="78915.A0A4P9XW06"/>
<feature type="compositionally biased region" description="Basic residues" evidence="1">
    <location>
        <begin position="1"/>
        <end position="10"/>
    </location>
</feature>